<keyword evidence="3" id="KW-0276">Fatty acid metabolism</keyword>
<dbReference type="EMBL" id="JAXCEY010000044">
    <property type="protein sequence ID" value="MDX9589054.1"/>
    <property type="molecule type" value="Genomic_DNA"/>
</dbReference>
<keyword evidence="3" id="KW-0963">Cytoplasm</keyword>
<organism evidence="7 8">
    <name type="scientific">Pseudomonas fragariae</name>
    <name type="common">ex Marin et al. 2024</name>
    <dbReference type="NCBI Taxonomy" id="3080056"/>
    <lineage>
        <taxon>Bacteria</taxon>
        <taxon>Pseudomonadati</taxon>
        <taxon>Pseudomonadota</taxon>
        <taxon>Gammaproteobacteria</taxon>
        <taxon>Pseudomonadales</taxon>
        <taxon>Pseudomonadaceae</taxon>
        <taxon>Pseudomonas</taxon>
    </lineage>
</organism>
<dbReference type="Pfam" id="PF00550">
    <property type="entry name" value="PP-binding"/>
    <property type="match status" value="1"/>
</dbReference>
<reference evidence="7 8" key="1">
    <citation type="submission" date="2023-11" db="EMBL/GenBank/DDBJ databases">
        <title>Pseudomonas fragariae, a Novel Bacterial Species Causing Leaf Spots on Strawberry (Fragaria x ananassa).</title>
        <authorList>
            <person name="Marin M.V."/>
            <person name="Carvalho R."/>
            <person name="Paret M.L."/>
            <person name="Jones J.B."/>
            <person name="Peres N.A."/>
        </authorList>
    </citation>
    <scope>NUCLEOTIDE SEQUENCE [LARGE SCALE GENOMIC DNA]</scope>
    <source>
        <strain evidence="7 8">19</strain>
    </source>
</reference>
<keyword evidence="3" id="KW-0275">Fatty acid biosynthesis</keyword>
<keyword evidence="3" id="KW-0444">Lipid biosynthesis</keyword>
<evidence type="ECO:0000256" key="1">
    <source>
        <dbReference type="ARBA" id="ARBA00022450"/>
    </source>
</evidence>
<comment type="similarity">
    <text evidence="3">Belongs to the acyl carrier protein (ACP) family.</text>
</comment>
<feature type="modified residue" description="O-(pantetheine 4'-phosphoryl)serine" evidence="3">
    <location>
        <position position="37"/>
    </location>
</feature>
<dbReference type="SUPFAM" id="SSF47336">
    <property type="entry name" value="ACP-like"/>
    <property type="match status" value="1"/>
</dbReference>
<dbReference type="PANTHER" id="PTHR20863:SF76">
    <property type="entry name" value="CARRIER DOMAIN-CONTAINING PROTEIN"/>
    <property type="match status" value="1"/>
</dbReference>
<dbReference type="PROSITE" id="PS50075">
    <property type="entry name" value="CARRIER"/>
    <property type="match status" value="1"/>
</dbReference>
<dbReference type="NCBIfam" id="NF002150">
    <property type="entry name" value="PRK00982.1-4"/>
    <property type="match status" value="1"/>
</dbReference>
<evidence type="ECO:0000259" key="6">
    <source>
        <dbReference type="PROSITE" id="PS50075"/>
    </source>
</evidence>
<dbReference type="Gene3D" id="1.10.1200.10">
    <property type="entry name" value="ACP-like"/>
    <property type="match status" value="1"/>
</dbReference>
<dbReference type="InterPro" id="IPR009081">
    <property type="entry name" value="PP-bd_ACP"/>
</dbReference>
<dbReference type="InterPro" id="IPR003231">
    <property type="entry name" value="ACP"/>
</dbReference>
<dbReference type="InterPro" id="IPR036736">
    <property type="entry name" value="ACP-like_sf"/>
</dbReference>
<keyword evidence="8" id="KW-1185">Reference proteome</keyword>
<accession>A0ABU5BBZ8</accession>
<protein>
    <recommendedName>
        <fullName evidence="3 4">Acyl carrier protein</fullName>
        <shortName evidence="3">ACP</shortName>
    </recommendedName>
</protein>
<proteinExistence type="inferred from homology"/>
<evidence type="ECO:0000256" key="2">
    <source>
        <dbReference type="ARBA" id="ARBA00022553"/>
    </source>
</evidence>
<gene>
    <name evidence="3 7" type="primary">acpP</name>
    <name evidence="7" type="ORF">SLT84_25650</name>
</gene>
<comment type="pathway">
    <text evidence="3 5">Lipid metabolism; fatty acid biosynthesis.</text>
</comment>
<dbReference type="HAMAP" id="MF_01217">
    <property type="entry name" value="Acyl_carrier"/>
    <property type="match status" value="1"/>
</dbReference>
<evidence type="ECO:0000256" key="5">
    <source>
        <dbReference type="RuleBase" id="RU003545"/>
    </source>
</evidence>
<dbReference type="Proteomes" id="UP001274111">
    <property type="component" value="Unassembled WGS sequence"/>
</dbReference>
<comment type="PTM">
    <text evidence="3">4'-phosphopantetheine is transferred from CoA to a specific serine of apo-ACP by AcpS. This modification is essential for activity because fatty acids are bound in thioester linkage to the sulfhydryl of the prosthetic group.</text>
</comment>
<evidence type="ECO:0000256" key="4">
    <source>
        <dbReference type="NCBIfam" id="TIGR00517"/>
    </source>
</evidence>
<keyword evidence="1 3" id="KW-0596">Phosphopantetheine</keyword>
<dbReference type="NCBIfam" id="TIGR00517">
    <property type="entry name" value="acyl_carrier"/>
    <property type="match status" value="1"/>
</dbReference>
<evidence type="ECO:0000256" key="3">
    <source>
        <dbReference type="HAMAP-Rule" id="MF_01217"/>
    </source>
</evidence>
<name>A0ABU5BBZ8_9PSED</name>
<keyword evidence="2 3" id="KW-0597">Phosphoprotein</keyword>
<dbReference type="RefSeq" id="WP_054091386.1">
    <property type="nucleotide sequence ID" value="NZ_CP196915.1"/>
</dbReference>
<comment type="subcellular location">
    <subcellularLocation>
        <location evidence="3">Cytoplasm</location>
    </subcellularLocation>
</comment>
<comment type="function">
    <text evidence="3 5">Carrier of the growing fatty acid chain in fatty acid biosynthesis.</text>
</comment>
<comment type="caution">
    <text evidence="7">The sequence shown here is derived from an EMBL/GenBank/DDBJ whole genome shotgun (WGS) entry which is preliminary data.</text>
</comment>
<evidence type="ECO:0000313" key="7">
    <source>
        <dbReference type="EMBL" id="MDX9589054.1"/>
    </source>
</evidence>
<dbReference type="NCBIfam" id="NF002148">
    <property type="entry name" value="PRK00982.1-2"/>
    <property type="match status" value="1"/>
</dbReference>
<dbReference type="PANTHER" id="PTHR20863">
    <property type="entry name" value="ACYL CARRIER PROTEIN"/>
    <property type="match status" value="1"/>
</dbReference>
<evidence type="ECO:0000313" key="8">
    <source>
        <dbReference type="Proteomes" id="UP001274111"/>
    </source>
</evidence>
<feature type="domain" description="Carrier" evidence="6">
    <location>
        <begin position="2"/>
        <end position="77"/>
    </location>
</feature>
<sequence length="78" mass="8911">MVDVMTRVKELVAEHLEAAQEDVKPTSDITKDLKGSSLEIVELGMALEEEFNIKIPDENFEKFKTVQNIVDYISKNKK</sequence>
<keyword evidence="3" id="KW-0443">Lipid metabolism</keyword>
<comment type="PTM">
    <text evidence="5">4'-phosphopantetheine is transferred from CoA to a specific serine of apo-ACP by acpS.</text>
</comment>